<dbReference type="EMBL" id="JARKIB010000011">
    <property type="protein sequence ID" value="KAJ7774926.1"/>
    <property type="molecule type" value="Genomic_DNA"/>
</dbReference>
<feature type="compositionally biased region" description="Polar residues" evidence="1">
    <location>
        <begin position="117"/>
        <end position="130"/>
    </location>
</feature>
<feature type="compositionally biased region" description="Basic and acidic residues" evidence="1">
    <location>
        <begin position="238"/>
        <end position="257"/>
    </location>
</feature>
<feature type="compositionally biased region" description="Low complexity" evidence="1">
    <location>
        <begin position="131"/>
        <end position="145"/>
    </location>
</feature>
<evidence type="ECO:0000256" key="1">
    <source>
        <dbReference type="SAM" id="MobiDB-lite"/>
    </source>
</evidence>
<sequence length="349" mass="37468">MGRWTQYDEDSYRLPEGMVRVGYDADTGEYIFRDRSGTYFNGVSGSHYGPMRPQGRPLVAEPMELVISPQKPKRRATIAIVPNALRSLRRSLTTTVRKPWHRDQSSGSDEEPVLVSRPSSPLQSEDSALASTVVSKSSVNTTSKSFLAKAHTLKPRSPTTTAPSSTSNASQTRHSTSSMASSPPPPPPKDNPVITTTTTTSPRSFTMRSKVASVAHSRSASTSAAHSPTTPQGRSRRFASEHVHSTTRDLIETRSRGTADTSFKSPSSPTTAPPTVVPGSVLPQKIPSSRNRRHASEQTPSSSASARSTAATSTSVTGASPRPRTSAPLTRSVSTTVPRTSRTMELAKK</sequence>
<feature type="compositionally biased region" description="Low complexity" evidence="1">
    <location>
        <begin position="330"/>
        <end position="343"/>
    </location>
</feature>
<name>A0AAD7JZ14_9AGAR</name>
<dbReference type="Proteomes" id="UP001215598">
    <property type="component" value="Unassembled WGS sequence"/>
</dbReference>
<accession>A0AAD7JZ14</accession>
<evidence type="ECO:0000313" key="2">
    <source>
        <dbReference type="EMBL" id="KAJ7774926.1"/>
    </source>
</evidence>
<feature type="compositionally biased region" description="Low complexity" evidence="1">
    <location>
        <begin position="261"/>
        <end position="270"/>
    </location>
</feature>
<feature type="compositionally biased region" description="Low complexity" evidence="1">
    <location>
        <begin position="157"/>
        <end position="181"/>
    </location>
</feature>
<feature type="compositionally biased region" description="Low complexity" evidence="1">
    <location>
        <begin position="191"/>
        <end position="200"/>
    </location>
</feature>
<evidence type="ECO:0000313" key="3">
    <source>
        <dbReference type="Proteomes" id="UP001215598"/>
    </source>
</evidence>
<feature type="region of interest" description="Disordered" evidence="1">
    <location>
        <begin position="95"/>
        <end position="349"/>
    </location>
</feature>
<feature type="compositionally biased region" description="Low complexity" evidence="1">
    <location>
        <begin position="208"/>
        <end position="231"/>
    </location>
</feature>
<gene>
    <name evidence="2" type="ORF">B0H16DRAFT_1508886</name>
</gene>
<reference evidence="2" key="1">
    <citation type="submission" date="2023-03" db="EMBL/GenBank/DDBJ databases">
        <title>Massive genome expansion in bonnet fungi (Mycena s.s.) driven by repeated elements and novel gene families across ecological guilds.</title>
        <authorList>
            <consortium name="Lawrence Berkeley National Laboratory"/>
            <person name="Harder C.B."/>
            <person name="Miyauchi S."/>
            <person name="Viragh M."/>
            <person name="Kuo A."/>
            <person name="Thoen E."/>
            <person name="Andreopoulos B."/>
            <person name="Lu D."/>
            <person name="Skrede I."/>
            <person name="Drula E."/>
            <person name="Henrissat B."/>
            <person name="Morin E."/>
            <person name="Kohler A."/>
            <person name="Barry K."/>
            <person name="LaButti K."/>
            <person name="Morin E."/>
            <person name="Salamov A."/>
            <person name="Lipzen A."/>
            <person name="Mereny Z."/>
            <person name="Hegedus B."/>
            <person name="Baldrian P."/>
            <person name="Stursova M."/>
            <person name="Weitz H."/>
            <person name="Taylor A."/>
            <person name="Grigoriev I.V."/>
            <person name="Nagy L.G."/>
            <person name="Martin F."/>
            <person name="Kauserud H."/>
        </authorList>
    </citation>
    <scope>NUCLEOTIDE SEQUENCE</scope>
    <source>
        <strain evidence="2">CBHHK182m</strain>
    </source>
</reference>
<proteinExistence type="predicted"/>
<feature type="compositionally biased region" description="Low complexity" evidence="1">
    <location>
        <begin position="297"/>
        <end position="320"/>
    </location>
</feature>
<protein>
    <submittedName>
        <fullName evidence="2">Uncharacterized protein</fullName>
    </submittedName>
</protein>
<keyword evidence="3" id="KW-1185">Reference proteome</keyword>
<dbReference type="AlphaFoldDB" id="A0AAD7JZ14"/>
<comment type="caution">
    <text evidence="2">The sequence shown here is derived from an EMBL/GenBank/DDBJ whole genome shotgun (WGS) entry which is preliminary data.</text>
</comment>
<organism evidence="2 3">
    <name type="scientific">Mycena metata</name>
    <dbReference type="NCBI Taxonomy" id="1033252"/>
    <lineage>
        <taxon>Eukaryota</taxon>
        <taxon>Fungi</taxon>
        <taxon>Dikarya</taxon>
        <taxon>Basidiomycota</taxon>
        <taxon>Agaricomycotina</taxon>
        <taxon>Agaricomycetes</taxon>
        <taxon>Agaricomycetidae</taxon>
        <taxon>Agaricales</taxon>
        <taxon>Marasmiineae</taxon>
        <taxon>Mycenaceae</taxon>
        <taxon>Mycena</taxon>
    </lineage>
</organism>